<evidence type="ECO:0000313" key="2">
    <source>
        <dbReference type="Proteomes" id="UP000692954"/>
    </source>
</evidence>
<dbReference type="EMBL" id="CAJJDN010000029">
    <property type="protein sequence ID" value="CAD8072556.1"/>
    <property type="molecule type" value="Genomic_DNA"/>
</dbReference>
<proteinExistence type="predicted"/>
<gene>
    <name evidence="1" type="ORF">PSON_ATCC_30995.1.T0290225</name>
</gene>
<dbReference type="Proteomes" id="UP000692954">
    <property type="component" value="Unassembled WGS sequence"/>
</dbReference>
<organism evidence="1 2">
    <name type="scientific">Paramecium sonneborni</name>
    <dbReference type="NCBI Taxonomy" id="65129"/>
    <lineage>
        <taxon>Eukaryota</taxon>
        <taxon>Sar</taxon>
        <taxon>Alveolata</taxon>
        <taxon>Ciliophora</taxon>
        <taxon>Intramacronucleata</taxon>
        <taxon>Oligohymenophorea</taxon>
        <taxon>Peniculida</taxon>
        <taxon>Parameciidae</taxon>
        <taxon>Paramecium</taxon>
    </lineage>
</organism>
<sequence length="176" mass="20945">MTQQIDSLFFKSQLFITEICEPLNILEFLDDQVKQSLSYSQKPENLEQSNQCNIKDNQHKIIREIKQNPYGSGWANNILEKQFGVYLSQISQKNRPKWIIKKLKHAESHDNKKQKNSRRIIDIKSEEKLKRQNAFKSNNRRIDKIVQDYRQSFNGLRQPLPSCNVNFFVKLDQYNL</sequence>
<name>A0A8S1M7G8_9CILI</name>
<reference evidence="1" key="1">
    <citation type="submission" date="2021-01" db="EMBL/GenBank/DDBJ databases">
        <authorList>
            <consortium name="Genoscope - CEA"/>
            <person name="William W."/>
        </authorList>
    </citation>
    <scope>NUCLEOTIDE SEQUENCE</scope>
</reference>
<accession>A0A8S1M7G8</accession>
<keyword evidence="2" id="KW-1185">Reference proteome</keyword>
<dbReference type="AlphaFoldDB" id="A0A8S1M7G8"/>
<comment type="caution">
    <text evidence="1">The sequence shown here is derived from an EMBL/GenBank/DDBJ whole genome shotgun (WGS) entry which is preliminary data.</text>
</comment>
<protein>
    <submittedName>
        <fullName evidence="1">Uncharacterized protein</fullName>
    </submittedName>
</protein>
<dbReference type="OrthoDB" id="307029at2759"/>
<evidence type="ECO:0000313" key="1">
    <source>
        <dbReference type="EMBL" id="CAD8072556.1"/>
    </source>
</evidence>